<dbReference type="Proteomes" id="UP000265663">
    <property type="component" value="Unassembled WGS sequence"/>
</dbReference>
<gene>
    <name evidence="3" type="ORF">GMOD_00005783</name>
</gene>
<protein>
    <submittedName>
        <fullName evidence="3">Glycoside hydrolase family 5</fullName>
    </submittedName>
</protein>
<evidence type="ECO:0000313" key="4">
    <source>
        <dbReference type="Proteomes" id="UP000265663"/>
    </source>
</evidence>
<keyword evidence="4" id="KW-1185">Reference proteome</keyword>
<evidence type="ECO:0000313" key="3">
    <source>
        <dbReference type="EMBL" id="RMZ71257.1"/>
    </source>
</evidence>
<dbReference type="PANTHER" id="PTHR28064:SF1">
    <property type="entry name" value="INNER KINETOCHORE SUBUNIT NKP2"/>
    <property type="match status" value="1"/>
</dbReference>
<evidence type="ECO:0000256" key="2">
    <source>
        <dbReference type="SAM" id="MobiDB-lite"/>
    </source>
</evidence>
<feature type="region of interest" description="Disordered" evidence="2">
    <location>
        <begin position="789"/>
        <end position="808"/>
    </location>
</feature>
<dbReference type="GO" id="GO:0016787">
    <property type="term" value="F:hydrolase activity"/>
    <property type="evidence" value="ECO:0007669"/>
    <property type="project" value="UniProtKB-KW"/>
</dbReference>
<sequence>MSLQEAKILGDFLLAPAPLRDFVTLRDFTDIFPRAHRANPAVQDIYRELHRLREKEIELVRRDIADEVKRSKQLRREYAHERRQLDDATVAGLDHVALGMEEELSGQSRKKPHTLQTVHSDIEEACQSMEAQIAEIEQENRRVLSEVQDLVSALSDLRHGRFPSSASGEALVFLSALVSLLSWTERVAAAESNSLRITANHHSFGGVNYPQLQFFTPQHRDDTIREIVKSGARPENELGGFDKSMLDQFDDTLAAIHHLSKGQMKVIIAPHDAHALQGSNDIPCDAYCKKLNGAFLDFYSLDEYRELYKTRLSVFFKHYPSKNFDGRPWGTLSEVILGIDIQNAPFTPIWPIPAGESWICDISTYLHTTLNLSGSSIAVISGGVSGPQSPDGIENFPDSVFECAAIDIIGIHGYYAKQNTATAGTPWADMFVPGNTLTGRAQASGKLLLVEEWSYVHNDEFGLFYKKEAVWDQGAALNYRGVPWLYSHLTPLDESKSPRINPLRPQYTTWTALRSILTQALTTRSAFNWSRYLPPPFKILPPTATEETEQYLRAMLTSDHSQEWKLEPLGLSNMTSIPLNPYVLEQSDCTFGCEGHLCDAADGCEPHLLCKNSVCRVPGEAQPGKVGDKCNSKAPCLSHLRCEDGKCGACAARQTIRQPELQWKWRSSIPGLPNTPRRRGGLGVQPNDPRGTCYPDTLPALFTLSAMATASTAPSAPICLPPNHHAAPCHSATHCSANEYCDWGSCTPCLATDACLGAPCRSNAKCKTGYCNDHGRCDYAGQPKRIFGPGANAGRRSSRVPGVPVGQEYGGARVRDEAMRIVIPKEEGAAETGMGEKAKVE</sequence>
<keyword evidence="1" id="KW-0175">Coiled coil</keyword>
<name>A0A3M7M9U8_9PLEO</name>
<dbReference type="OrthoDB" id="428177at2759"/>
<dbReference type="PANTHER" id="PTHR28064">
    <property type="entry name" value="INNER KINETOCHORE SUBUNIT NKP2"/>
    <property type="match status" value="1"/>
</dbReference>
<feature type="coiled-coil region" evidence="1">
    <location>
        <begin position="119"/>
        <end position="153"/>
    </location>
</feature>
<accession>A0A3M7M9U8</accession>
<organism evidence="3 4">
    <name type="scientific">Pyrenophora seminiperda CCB06</name>
    <dbReference type="NCBI Taxonomy" id="1302712"/>
    <lineage>
        <taxon>Eukaryota</taxon>
        <taxon>Fungi</taxon>
        <taxon>Dikarya</taxon>
        <taxon>Ascomycota</taxon>
        <taxon>Pezizomycotina</taxon>
        <taxon>Dothideomycetes</taxon>
        <taxon>Pleosporomycetidae</taxon>
        <taxon>Pleosporales</taxon>
        <taxon>Pleosporineae</taxon>
        <taxon>Pleosporaceae</taxon>
        <taxon>Pyrenophora</taxon>
    </lineage>
</organism>
<proteinExistence type="predicted"/>
<dbReference type="InterPro" id="IPR018565">
    <property type="entry name" value="Nkp2/Cnl2"/>
</dbReference>
<dbReference type="Gene3D" id="3.20.20.80">
    <property type="entry name" value="Glycosidases"/>
    <property type="match status" value="1"/>
</dbReference>
<keyword evidence="3" id="KW-0378">Hydrolase</keyword>
<dbReference type="SUPFAM" id="SSF51445">
    <property type="entry name" value="(Trans)glycosidases"/>
    <property type="match status" value="1"/>
</dbReference>
<reference evidence="3 4" key="1">
    <citation type="journal article" date="2014" name="PLoS ONE">
        <title>De novo Genome Assembly of the Fungal Plant Pathogen Pyrenophora semeniperda.</title>
        <authorList>
            <person name="Soliai M.M."/>
            <person name="Meyer S.E."/>
            <person name="Udall J.A."/>
            <person name="Elzinga D.E."/>
            <person name="Hermansen R.A."/>
            <person name="Bodily P.M."/>
            <person name="Hart A.A."/>
            <person name="Coleman C.E."/>
        </authorList>
    </citation>
    <scope>NUCLEOTIDE SEQUENCE [LARGE SCALE GENOMIC DNA]</scope>
    <source>
        <strain evidence="3 4">CCB06</strain>
        <tissue evidence="3">Mycelium</tissue>
    </source>
</reference>
<dbReference type="GO" id="GO:0031511">
    <property type="term" value="C:Mis6-Sim4 complex"/>
    <property type="evidence" value="ECO:0007669"/>
    <property type="project" value="TreeGrafter"/>
</dbReference>
<dbReference type="InterPro" id="IPR017853">
    <property type="entry name" value="GH"/>
</dbReference>
<dbReference type="Pfam" id="PF09447">
    <property type="entry name" value="Cnl2_NKP2"/>
    <property type="match status" value="1"/>
</dbReference>
<evidence type="ECO:0000256" key="1">
    <source>
        <dbReference type="SAM" id="Coils"/>
    </source>
</evidence>
<feature type="coiled-coil region" evidence="1">
    <location>
        <begin position="57"/>
        <end position="91"/>
    </location>
</feature>
<dbReference type="AlphaFoldDB" id="A0A3M7M9U8"/>
<feature type="region of interest" description="Disordered" evidence="2">
    <location>
        <begin position="667"/>
        <end position="686"/>
    </location>
</feature>
<dbReference type="EMBL" id="KE747826">
    <property type="protein sequence ID" value="RMZ71257.1"/>
    <property type="molecule type" value="Genomic_DNA"/>
</dbReference>
<dbReference type="GO" id="GO:0007059">
    <property type="term" value="P:chromosome segregation"/>
    <property type="evidence" value="ECO:0007669"/>
    <property type="project" value="TreeGrafter"/>
</dbReference>